<accession>A0ACC2SAG3</accession>
<proteinExistence type="predicted"/>
<protein>
    <submittedName>
        <fullName evidence="1">Uncharacterized protein</fullName>
    </submittedName>
</protein>
<dbReference type="Proteomes" id="UP001165960">
    <property type="component" value="Unassembled WGS sequence"/>
</dbReference>
<keyword evidence="2" id="KW-1185">Reference proteome</keyword>
<organism evidence="1 2">
    <name type="scientific">Entomophthora muscae</name>
    <dbReference type="NCBI Taxonomy" id="34485"/>
    <lineage>
        <taxon>Eukaryota</taxon>
        <taxon>Fungi</taxon>
        <taxon>Fungi incertae sedis</taxon>
        <taxon>Zoopagomycota</taxon>
        <taxon>Entomophthoromycotina</taxon>
        <taxon>Entomophthoromycetes</taxon>
        <taxon>Entomophthorales</taxon>
        <taxon>Entomophthoraceae</taxon>
        <taxon>Entomophthora</taxon>
    </lineage>
</organism>
<sequence length="97" mass="10945">MKYPPSDVAIRLIHNVRYIKGRLIKRPLGIAHFMIHIQKELSFPVGMFDKLIASCWLLADTNHSNTQIIEASLVLAYLRGVKSILAALVVGKNLQKH</sequence>
<evidence type="ECO:0000313" key="1">
    <source>
        <dbReference type="EMBL" id="KAJ9059288.1"/>
    </source>
</evidence>
<gene>
    <name evidence="1" type="ORF">DSO57_1003905</name>
</gene>
<name>A0ACC2SAG3_9FUNG</name>
<reference evidence="1" key="1">
    <citation type="submission" date="2022-04" db="EMBL/GenBank/DDBJ databases">
        <title>Genome of the entomopathogenic fungus Entomophthora muscae.</title>
        <authorList>
            <person name="Elya C."/>
            <person name="Lovett B.R."/>
            <person name="Lee E."/>
            <person name="Macias A.M."/>
            <person name="Hajek A.E."/>
            <person name="De Bivort B.L."/>
            <person name="Kasson M.T."/>
            <person name="De Fine Licht H.H."/>
            <person name="Stajich J.E."/>
        </authorList>
    </citation>
    <scope>NUCLEOTIDE SEQUENCE</scope>
    <source>
        <strain evidence="1">Berkeley</strain>
    </source>
</reference>
<dbReference type="EMBL" id="QTSX02005689">
    <property type="protein sequence ID" value="KAJ9059288.1"/>
    <property type="molecule type" value="Genomic_DNA"/>
</dbReference>
<evidence type="ECO:0000313" key="2">
    <source>
        <dbReference type="Proteomes" id="UP001165960"/>
    </source>
</evidence>
<comment type="caution">
    <text evidence="1">The sequence shown here is derived from an EMBL/GenBank/DDBJ whole genome shotgun (WGS) entry which is preliminary data.</text>
</comment>